<dbReference type="GO" id="GO:0016567">
    <property type="term" value="P:protein ubiquitination"/>
    <property type="evidence" value="ECO:0007669"/>
    <property type="project" value="UniProtKB-UniPathway"/>
</dbReference>
<feature type="compositionally biased region" description="Low complexity" evidence="1">
    <location>
        <begin position="102"/>
        <end position="129"/>
    </location>
</feature>
<feature type="region of interest" description="Disordered" evidence="1">
    <location>
        <begin position="102"/>
        <end position="135"/>
    </location>
</feature>
<name>R8BH19_PHAM7</name>
<feature type="compositionally biased region" description="Basic and acidic residues" evidence="1">
    <location>
        <begin position="508"/>
        <end position="520"/>
    </location>
</feature>
<dbReference type="AlphaFoldDB" id="R8BH19"/>
<evidence type="ECO:0000313" key="4">
    <source>
        <dbReference type="Proteomes" id="UP000014074"/>
    </source>
</evidence>
<reference evidence="4" key="1">
    <citation type="journal article" date="2013" name="Genome Announc.">
        <title>Draft genome sequence of the ascomycete Phaeoacremonium aleophilum strain UCR-PA7, a causal agent of the esca disease complex in grapevines.</title>
        <authorList>
            <person name="Blanco-Ulate B."/>
            <person name="Rolshausen P."/>
            <person name="Cantu D."/>
        </authorList>
    </citation>
    <scope>NUCLEOTIDE SEQUENCE [LARGE SCALE GENOMIC DNA]</scope>
    <source>
        <strain evidence="4">UCR-PA7</strain>
    </source>
</reference>
<feature type="compositionally biased region" description="Low complexity" evidence="1">
    <location>
        <begin position="471"/>
        <end position="482"/>
    </location>
</feature>
<sequence length="588" mass="64471">MSIFRKPEFKHRIKQQAPRVVTVGGPKKVSNGLDKDIEALQSSLAAHNAEKLENATRVIDAQISTKRGGMKGGKAASKSKLLPAGKSAMAAAMSSAITRSVPSSPALSGVGSPSLGPSLSASQQASQQAKEQRSPIVHELAVKERSYDELWKQWPGDSEKDFKTALDKVADFDDRLQKYVMKKIYWKELDVYKYKYSSGEQRKQAIDNAIKQFDKMRLGETEPEWQKLLPKEERGKGKCLSKLQAVIAKGPPQPPVKAPKITVQDAEDSSAGSSKNGDSDEKKKSAAKGGAAMERSSSQPIQAKAKKVSEREAQAKRLLSNSKKPAAPKVSPTKASAKGGKPRILSKEFISDSDDSSSEEAPLSTTVPKSKPVVEKARDTPPPKPKPLPRKEITKPQVTALPPKPPKPSKPVKRPIEDDDSSSSSGTPLSKRFKGREIKAAPPVQKPHRTSDVSQGSRATSSGMSFAGNGKSKNTSPTKSSPLASSPPTNASDLEQNEPPINNKKRKADHEREREAEAKAASKRQRLSQDLMSKAYKFKVFYQKYEALHKEIVGQENPPEHKMMDLLEMRERLQTMKTEIYREIPPEH</sequence>
<protein>
    <submittedName>
        <fullName evidence="3">Putative com1 regulatory protein</fullName>
    </submittedName>
</protein>
<feature type="compositionally biased region" description="Polar residues" evidence="1">
    <location>
        <begin position="483"/>
        <end position="494"/>
    </location>
</feature>
<dbReference type="HOGENOM" id="CLU_013856_1_0_1"/>
<gene>
    <name evidence="3" type="ORF">UCRPA7_5947</name>
</gene>
<dbReference type="eggNOG" id="ENOG502S5YD">
    <property type="taxonomic scope" value="Eukaryota"/>
</dbReference>
<dbReference type="KEGG" id="tmn:UCRPA7_5947"/>
<proteinExistence type="predicted"/>
<accession>R8BH19</accession>
<evidence type="ECO:0000313" key="3">
    <source>
        <dbReference type="EMBL" id="EON98579.1"/>
    </source>
</evidence>
<dbReference type="RefSeq" id="XP_007916681.1">
    <property type="nucleotide sequence ID" value="XM_007918490.1"/>
</dbReference>
<feature type="region of interest" description="Disordered" evidence="1">
    <location>
        <begin position="246"/>
        <end position="529"/>
    </location>
</feature>
<feature type="domain" description="E3 ubiquitin-protein ligase UBR1-like winged-helix" evidence="2">
    <location>
        <begin position="133"/>
        <end position="204"/>
    </location>
</feature>
<dbReference type="UniPathway" id="UPA00143"/>
<dbReference type="InterPro" id="IPR055194">
    <property type="entry name" value="UBR1-like_WH"/>
</dbReference>
<dbReference type="EMBL" id="KB933210">
    <property type="protein sequence ID" value="EON98579.1"/>
    <property type="molecule type" value="Genomic_DNA"/>
</dbReference>
<dbReference type="InterPro" id="IPR042065">
    <property type="entry name" value="E3_ELL-like"/>
</dbReference>
<dbReference type="SUPFAM" id="SSF46785">
    <property type="entry name" value="Winged helix' DNA-binding domain"/>
    <property type="match status" value="1"/>
</dbReference>
<organism evidence="3 4">
    <name type="scientific">Phaeoacremonium minimum (strain UCR-PA7)</name>
    <name type="common">Esca disease fungus</name>
    <name type="synonym">Togninia minima</name>
    <dbReference type="NCBI Taxonomy" id="1286976"/>
    <lineage>
        <taxon>Eukaryota</taxon>
        <taxon>Fungi</taxon>
        <taxon>Dikarya</taxon>
        <taxon>Ascomycota</taxon>
        <taxon>Pezizomycotina</taxon>
        <taxon>Sordariomycetes</taxon>
        <taxon>Sordariomycetidae</taxon>
        <taxon>Togniniales</taxon>
        <taxon>Togniniaceae</taxon>
        <taxon>Phaeoacremonium</taxon>
    </lineage>
</organism>
<evidence type="ECO:0000259" key="2">
    <source>
        <dbReference type="Pfam" id="PF22960"/>
    </source>
</evidence>
<evidence type="ECO:0000256" key="1">
    <source>
        <dbReference type="SAM" id="MobiDB-lite"/>
    </source>
</evidence>
<dbReference type="GeneID" id="19326553"/>
<feature type="compositionally biased region" description="Basic and acidic residues" evidence="1">
    <location>
        <begin position="372"/>
        <end position="381"/>
    </location>
</feature>
<keyword evidence="4" id="KW-1185">Reference proteome</keyword>
<dbReference type="Pfam" id="PF22960">
    <property type="entry name" value="WHD_UBR1"/>
    <property type="match status" value="1"/>
</dbReference>
<dbReference type="InterPro" id="IPR036390">
    <property type="entry name" value="WH_DNA-bd_sf"/>
</dbReference>
<dbReference type="Gene3D" id="1.10.10.2670">
    <property type="entry name" value="E3 ubiquitin-protein ligase"/>
    <property type="match status" value="1"/>
</dbReference>
<feature type="compositionally biased region" description="Polar residues" evidence="1">
    <location>
        <begin position="452"/>
        <end position="464"/>
    </location>
</feature>
<dbReference type="OrthoDB" id="2587563at2759"/>
<dbReference type="Proteomes" id="UP000014074">
    <property type="component" value="Unassembled WGS sequence"/>
</dbReference>